<evidence type="ECO:0000259" key="6">
    <source>
        <dbReference type="Pfam" id="PF00441"/>
    </source>
</evidence>
<name>A0A381TPR8_9ZZZZ</name>
<dbReference type="EMBL" id="UINC01004960">
    <property type="protein sequence ID" value="SVA18082.1"/>
    <property type="molecule type" value="Genomic_DNA"/>
</dbReference>
<dbReference type="InterPro" id="IPR037069">
    <property type="entry name" value="AcylCoA_DH/ox_N_sf"/>
</dbReference>
<evidence type="ECO:0000256" key="5">
    <source>
        <dbReference type="ARBA" id="ARBA00023002"/>
    </source>
</evidence>
<dbReference type="InterPro" id="IPR036250">
    <property type="entry name" value="AcylCo_DH-like_C"/>
</dbReference>
<dbReference type="Pfam" id="PF02771">
    <property type="entry name" value="Acyl-CoA_dh_N"/>
    <property type="match status" value="1"/>
</dbReference>
<dbReference type="Gene3D" id="2.40.110.10">
    <property type="entry name" value="Butyryl-CoA Dehydrogenase, subunit A, domain 2"/>
    <property type="match status" value="1"/>
</dbReference>
<gene>
    <name evidence="9" type="ORF">METZ01_LOCUS70936</name>
</gene>
<dbReference type="Pfam" id="PF02770">
    <property type="entry name" value="Acyl-CoA_dh_M"/>
    <property type="match status" value="1"/>
</dbReference>
<evidence type="ECO:0000259" key="8">
    <source>
        <dbReference type="Pfam" id="PF02771"/>
    </source>
</evidence>
<keyword evidence="3" id="KW-0285">Flavoprotein</keyword>
<keyword evidence="5" id="KW-0560">Oxidoreductase</keyword>
<dbReference type="Gene3D" id="1.20.140.10">
    <property type="entry name" value="Butyryl-CoA Dehydrogenase, subunit A, domain 3"/>
    <property type="match status" value="1"/>
</dbReference>
<reference evidence="9" key="1">
    <citation type="submission" date="2018-05" db="EMBL/GenBank/DDBJ databases">
        <authorList>
            <person name="Lanie J.A."/>
            <person name="Ng W.-L."/>
            <person name="Kazmierczak K.M."/>
            <person name="Andrzejewski T.M."/>
            <person name="Davidsen T.M."/>
            <person name="Wayne K.J."/>
            <person name="Tettelin H."/>
            <person name="Glass J.I."/>
            <person name="Rusch D."/>
            <person name="Podicherti R."/>
            <person name="Tsui H.-C.T."/>
            <person name="Winkler M.E."/>
        </authorList>
    </citation>
    <scope>NUCLEOTIDE SEQUENCE</scope>
</reference>
<dbReference type="GO" id="GO:0050660">
    <property type="term" value="F:flavin adenine dinucleotide binding"/>
    <property type="evidence" value="ECO:0007669"/>
    <property type="project" value="InterPro"/>
</dbReference>
<comment type="similarity">
    <text evidence="2">Belongs to the acyl-CoA dehydrogenase family.</text>
</comment>
<dbReference type="SUPFAM" id="SSF47203">
    <property type="entry name" value="Acyl-CoA dehydrogenase C-terminal domain-like"/>
    <property type="match status" value="1"/>
</dbReference>
<organism evidence="9">
    <name type="scientific">marine metagenome</name>
    <dbReference type="NCBI Taxonomy" id="408172"/>
    <lineage>
        <taxon>unclassified sequences</taxon>
        <taxon>metagenomes</taxon>
        <taxon>ecological metagenomes</taxon>
    </lineage>
</organism>
<evidence type="ECO:0008006" key="10">
    <source>
        <dbReference type="Google" id="ProtNLM"/>
    </source>
</evidence>
<evidence type="ECO:0000313" key="9">
    <source>
        <dbReference type="EMBL" id="SVA18082.1"/>
    </source>
</evidence>
<evidence type="ECO:0000256" key="4">
    <source>
        <dbReference type="ARBA" id="ARBA00022827"/>
    </source>
</evidence>
<dbReference type="Gene3D" id="1.10.540.10">
    <property type="entry name" value="Acyl-CoA dehydrogenase/oxidase, N-terminal domain"/>
    <property type="match status" value="1"/>
</dbReference>
<feature type="domain" description="Acyl-CoA dehydrogenase/oxidase N-terminal" evidence="8">
    <location>
        <begin position="6"/>
        <end position="84"/>
    </location>
</feature>
<keyword evidence="4" id="KW-0274">FAD</keyword>
<comment type="cofactor">
    <cofactor evidence="1">
        <name>FAD</name>
        <dbReference type="ChEBI" id="CHEBI:57692"/>
    </cofactor>
</comment>
<proteinExistence type="inferred from homology"/>
<feature type="domain" description="Acyl-CoA dehydrogenase/oxidase C-terminal" evidence="6">
    <location>
        <begin position="227"/>
        <end position="361"/>
    </location>
</feature>
<dbReference type="SUPFAM" id="SSF56645">
    <property type="entry name" value="Acyl-CoA dehydrogenase NM domain-like"/>
    <property type="match status" value="1"/>
</dbReference>
<dbReference type="AlphaFoldDB" id="A0A381TPR8"/>
<dbReference type="PANTHER" id="PTHR43884">
    <property type="entry name" value="ACYL-COA DEHYDROGENASE"/>
    <property type="match status" value="1"/>
</dbReference>
<dbReference type="CDD" id="cd00567">
    <property type="entry name" value="ACAD"/>
    <property type="match status" value="1"/>
</dbReference>
<dbReference type="InterPro" id="IPR013786">
    <property type="entry name" value="AcylCoA_DH/ox_N"/>
</dbReference>
<evidence type="ECO:0000256" key="1">
    <source>
        <dbReference type="ARBA" id="ARBA00001974"/>
    </source>
</evidence>
<evidence type="ECO:0000256" key="2">
    <source>
        <dbReference type="ARBA" id="ARBA00009347"/>
    </source>
</evidence>
<dbReference type="PANTHER" id="PTHR43884:SF20">
    <property type="entry name" value="ACYL-COA DEHYDROGENASE FADE28"/>
    <property type="match status" value="1"/>
</dbReference>
<protein>
    <recommendedName>
        <fullName evidence="10">Acyl-CoA dehydrogenase/oxidase C-terminal domain-containing protein</fullName>
    </recommendedName>
</protein>
<sequence>MNLNFSDEQKMLREQIQKFCESDYSFEKREEIIKSGEGFDRDFWNLFSELGWLSLPFNEDSGGFGYGPVELSILFEEFGKVLVVEPYLSTVVLSGYIIDNSSFSRRIELVEAITSGKKHVSLAYIESNQNFDHSDPQTLAVDEGDNIIVNGKKSLVLNGSNADHIIVLVSYQDEQALILIDKQQSGVSSNEYPTIDGQTCAEISFKDVNVSNEAILAKSYEAEELLNEAINLATLCVSAESIGCMTSCYLKTVEYTKGRQQFGQPISKFQVLQHRMVDMFIETEVVKSLLFKAMLECDSNEDTKTQSVSALKYQIGTSGKLVSQEAVQLHGAMGVSDEMLIGHYLKKLVAIDALFGNADYHLHKYSK</sequence>
<dbReference type="InterPro" id="IPR009100">
    <property type="entry name" value="AcylCoA_DH/oxidase_NM_dom_sf"/>
</dbReference>
<dbReference type="InterPro" id="IPR009075">
    <property type="entry name" value="AcylCo_DH/oxidase_C"/>
</dbReference>
<accession>A0A381TPR8</accession>
<dbReference type="InterPro" id="IPR006091">
    <property type="entry name" value="Acyl-CoA_Oxase/DH_mid-dom"/>
</dbReference>
<evidence type="ECO:0000259" key="7">
    <source>
        <dbReference type="Pfam" id="PF02770"/>
    </source>
</evidence>
<feature type="domain" description="Acyl-CoA oxidase/dehydrogenase middle" evidence="7">
    <location>
        <begin position="123"/>
        <end position="208"/>
    </location>
</feature>
<dbReference type="GO" id="GO:0003995">
    <property type="term" value="F:acyl-CoA dehydrogenase activity"/>
    <property type="evidence" value="ECO:0007669"/>
    <property type="project" value="TreeGrafter"/>
</dbReference>
<dbReference type="InterPro" id="IPR046373">
    <property type="entry name" value="Acyl-CoA_Oxase/DH_mid-dom_sf"/>
</dbReference>
<evidence type="ECO:0000256" key="3">
    <source>
        <dbReference type="ARBA" id="ARBA00022630"/>
    </source>
</evidence>
<dbReference type="Pfam" id="PF00441">
    <property type="entry name" value="Acyl-CoA_dh_1"/>
    <property type="match status" value="1"/>
</dbReference>